<dbReference type="Pfam" id="PF18013">
    <property type="entry name" value="Phage_lysozyme2"/>
    <property type="match status" value="1"/>
</dbReference>
<dbReference type="Proteomes" id="UP000553016">
    <property type="component" value="Unassembled WGS sequence"/>
</dbReference>
<dbReference type="Gene3D" id="3.90.1720.10">
    <property type="entry name" value="endopeptidase domain like (from Nostoc punctiforme)"/>
    <property type="match status" value="1"/>
</dbReference>
<dbReference type="PROSITE" id="PS51935">
    <property type="entry name" value="NLPC_P60"/>
    <property type="match status" value="1"/>
</dbReference>
<feature type="region of interest" description="Disordered" evidence="5">
    <location>
        <begin position="44"/>
        <end position="69"/>
    </location>
</feature>
<dbReference type="RefSeq" id="WP_185541778.1">
    <property type="nucleotide sequence ID" value="NZ_JAARZA010000011.1"/>
</dbReference>
<evidence type="ECO:0000256" key="6">
    <source>
        <dbReference type="SAM" id="SignalP"/>
    </source>
</evidence>
<evidence type="ECO:0000256" key="3">
    <source>
        <dbReference type="ARBA" id="ARBA00022801"/>
    </source>
</evidence>
<dbReference type="Pfam" id="PF00877">
    <property type="entry name" value="NLPC_P60"/>
    <property type="match status" value="1"/>
</dbReference>
<evidence type="ECO:0000313" key="9">
    <source>
        <dbReference type="Proteomes" id="UP000553016"/>
    </source>
</evidence>
<feature type="compositionally biased region" description="Low complexity" evidence="5">
    <location>
        <begin position="53"/>
        <end position="63"/>
    </location>
</feature>
<feature type="chain" id="PRO_5032553346" evidence="6">
    <location>
        <begin position="29"/>
        <end position="445"/>
    </location>
</feature>
<keyword evidence="6" id="KW-0732">Signal</keyword>
<dbReference type="Gene3D" id="1.10.530.10">
    <property type="match status" value="1"/>
</dbReference>
<feature type="domain" description="NlpC/P60" evidence="7">
    <location>
        <begin position="284"/>
        <end position="444"/>
    </location>
</feature>
<proteinExistence type="inferred from homology"/>
<name>A0A842F0C6_9LIST</name>
<organism evidence="8 9">
    <name type="scientific">Listeria booriae</name>
    <dbReference type="NCBI Taxonomy" id="1552123"/>
    <lineage>
        <taxon>Bacteria</taxon>
        <taxon>Bacillati</taxon>
        <taxon>Bacillota</taxon>
        <taxon>Bacilli</taxon>
        <taxon>Bacillales</taxon>
        <taxon>Listeriaceae</taxon>
        <taxon>Listeria</taxon>
    </lineage>
</organism>
<dbReference type="InterPro" id="IPR038765">
    <property type="entry name" value="Papain-like_cys_pep_sf"/>
</dbReference>
<dbReference type="EMBL" id="JAARZA010000011">
    <property type="protein sequence ID" value="MBC2242228.1"/>
    <property type="molecule type" value="Genomic_DNA"/>
</dbReference>
<comment type="similarity">
    <text evidence="1">Belongs to the peptidase C40 family.</text>
</comment>
<accession>A0A842F0C6</accession>
<protein>
    <submittedName>
        <fullName evidence="8">C40 family peptidase</fullName>
    </submittedName>
</protein>
<evidence type="ECO:0000256" key="1">
    <source>
        <dbReference type="ARBA" id="ARBA00007074"/>
    </source>
</evidence>
<evidence type="ECO:0000313" key="8">
    <source>
        <dbReference type="EMBL" id="MBC2242228.1"/>
    </source>
</evidence>
<keyword evidence="3" id="KW-0378">Hydrolase</keyword>
<dbReference type="AlphaFoldDB" id="A0A842F0C6"/>
<evidence type="ECO:0000256" key="5">
    <source>
        <dbReference type="SAM" id="MobiDB-lite"/>
    </source>
</evidence>
<dbReference type="GO" id="GO:0006508">
    <property type="term" value="P:proteolysis"/>
    <property type="evidence" value="ECO:0007669"/>
    <property type="project" value="UniProtKB-KW"/>
</dbReference>
<dbReference type="SUPFAM" id="SSF54001">
    <property type="entry name" value="Cysteine proteinases"/>
    <property type="match status" value="1"/>
</dbReference>
<dbReference type="InterPro" id="IPR041219">
    <property type="entry name" value="Phage_lysozyme2"/>
</dbReference>
<dbReference type="InterPro" id="IPR000064">
    <property type="entry name" value="NLP_P60_dom"/>
</dbReference>
<feature type="signal peptide" evidence="6">
    <location>
        <begin position="1"/>
        <end position="28"/>
    </location>
</feature>
<evidence type="ECO:0000259" key="7">
    <source>
        <dbReference type="PROSITE" id="PS51935"/>
    </source>
</evidence>
<comment type="caution">
    <text evidence="8">The sequence shown here is derived from an EMBL/GenBank/DDBJ whole genome shotgun (WGS) entry which is preliminary data.</text>
</comment>
<keyword evidence="4" id="KW-0788">Thiol protease</keyword>
<reference evidence="8 9" key="1">
    <citation type="submission" date="2020-03" db="EMBL/GenBank/DDBJ databases">
        <title>Soil Listeria distribution.</title>
        <authorList>
            <person name="Liao J."/>
            <person name="Wiedmann M."/>
        </authorList>
    </citation>
    <scope>NUCLEOTIDE SEQUENCE [LARGE SCALE GENOMIC DNA]</scope>
    <source>
        <strain evidence="8 9">FSL L7-0149</strain>
    </source>
</reference>
<evidence type="ECO:0000256" key="4">
    <source>
        <dbReference type="ARBA" id="ARBA00022807"/>
    </source>
</evidence>
<keyword evidence="2" id="KW-0645">Protease</keyword>
<sequence length="445" mass="47358">MKIYKKTTIFLTTISLLTLVVAPYPSQANFEGYKQKCGPVVSTAGKDEEQNVSDSSSSTTATSGGDWTKKGTGANKVAIEIWDYWKSKGFGGPAISGVLGNIAHEGGFEMPDRAEGHYGDDPKENSISEGVVPLIGGPQYPIGKTGIQEGGAGLYQFTPYSKFAMVGDAKWKSVKAQGDFVWTSEVQKAKWLSDYIQISSVEDAVSVWFAKYERGASLNPAKIESGKKAYTLFGGSNIDADSALANAVDTATTGEEKDQESKKTSYGCAAVSDGGDTQETTAANGEAKGIIEKAMSLVGYFTYAMVHGESYIGSVENPLKGGMTDCSGFVWIVLSQAGYKVPDGMGWFTGSMLEDTAGAHNWFNEVKPEDAKAGDIVIVTKSGETGHTAILLEDWKKGDDGANDTKIIQMGGSSTDGVNISKFNVAFKRLLSGNNTVKLARPIKK</sequence>
<evidence type="ECO:0000256" key="2">
    <source>
        <dbReference type="ARBA" id="ARBA00022670"/>
    </source>
</evidence>
<gene>
    <name evidence="8" type="ORF">HCB35_17275</name>
</gene>
<dbReference type="GO" id="GO:0008234">
    <property type="term" value="F:cysteine-type peptidase activity"/>
    <property type="evidence" value="ECO:0007669"/>
    <property type="project" value="UniProtKB-KW"/>
</dbReference>